<dbReference type="Pfam" id="PF12833">
    <property type="entry name" value="HTH_18"/>
    <property type="match status" value="1"/>
</dbReference>
<sequence length="291" mass="33672">MRQKKTALEKAPRRKGYSWRYRKIEQAQKPTLWHCHEEYELALHRHFVGTASVAYHESPVSHNHMMLIGPNLPHAVTSQHSEGQWCETHVVWFRESWIKQLMASCEELKDLSPLLERAKLCIEFSEQTAEHVFQLLKDCTTRTPIEQLAVFLQVLSVLRQDNQSKTVLPTASCQTKVDEADRAKIENICDYLAQNMAAPITLADLGRVFHASGSSIQRLFTDHFGESFSSYLKKLRLGHACSELQMTTKPIALIAENVGYRNLSNFNRQFKQYKQLTPREYRGQYQHKRGS</sequence>
<evidence type="ECO:0000256" key="1">
    <source>
        <dbReference type="ARBA" id="ARBA00023015"/>
    </source>
</evidence>
<proteinExistence type="predicted"/>
<keyword evidence="1" id="KW-0805">Transcription regulation</keyword>
<keyword evidence="6" id="KW-1185">Reference proteome</keyword>
<dbReference type="PANTHER" id="PTHR43280:SF27">
    <property type="entry name" value="TRANSCRIPTIONAL REGULATOR MTLR"/>
    <property type="match status" value="1"/>
</dbReference>
<feature type="domain" description="HTH araC/xylS-type" evidence="4">
    <location>
        <begin position="186"/>
        <end position="284"/>
    </location>
</feature>
<evidence type="ECO:0000313" key="6">
    <source>
        <dbReference type="Proteomes" id="UP001149821"/>
    </source>
</evidence>
<evidence type="ECO:0000313" key="5">
    <source>
        <dbReference type="EMBL" id="MDD1780311.1"/>
    </source>
</evidence>
<gene>
    <name evidence="5" type="ORF">LRP49_03765</name>
</gene>
<protein>
    <submittedName>
        <fullName evidence="5">AraC family transcriptional regulator</fullName>
    </submittedName>
</protein>
<dbReference type="EMBL" id="JAJUBB010000002">
    <property type="protein sequence ID" value="MDD1780311.1"/>
    <property type="molecule type" value="Genomic_DNA"/>
</dbReference>
<dbReference type="Proteomes" id="UP001149821">
    <property type="component" value="Unassembled WGS sequence"/>
</dbReference>
<dbReference type="SUPFAM" id="SSF46689">
    <property type="entry name" value="Homeodomain-like"/>
    <property type="match status" value="2"/>
</dbReference>
<dbReference type="InterPro" id="IPR018060">
    <property type="entry name" value="HTH_AraC"/>
</dbReference>
<evidence type="ECO:0000256" key="2">
    <source>
        <dbReference type="ARBA" id="ARBA00023125"/>
    </source>
</evidence>
<keyword evidence="3" id="KW-0804">Transcription</keyword>
<name>A0ABT5QH54_9GAMM</name>
<evidence type="ECO:0000259" key="4">
    <source>
        <dbReference type="PROSITE" id="PS01124"/>
    </source>
</evidence>
<keyword evidence="2" id="KW-0238">DNA-binding</keyword>
<accession>A0ABT5QH54</accession>
<comment type="caution">
    <text evidence="5">The sequence shown here is derived from an EMBL/GenBank/DDBJ whole genome shotgun (WGS) entry which is preliminary data.</text>
</comment>
<dbReference type="InterPro" id="IPR009057">
    <property type="entry name" value="Homeodomain-like_sf"/>
</dbReference>
<dbReference type="PANTHER" id="PTHR43280">
    <property type="entry name" value="ARAC-FAMILY TRANSCRIPTIONAL REGULATOR"/>
    <property type="match status" value="1"/>
</dbReference>
<dbReference type="PROSITE" id="PS01124">
    <property type="entry name" value="HTH_ARAC_FAMILY_2"/>
    <property type="match status" value="1"/>
</dbReference>
<dbReference type="RefSeq" id="WP_274140345.1">
    <property type="nucleotide sequence ID" value="NZ_JAJUBB010000002.1"/>
</dbReference>
<organism evidence="5 6">
    <name type="scientific">Enterovibrio qingdaonensis</name>
    <dbReference type="NCBI Taxonomy" id="2899818"/>
    <lineage>
        <taxon>Bacteria</taxon>
        <taxon>Pseudomonadati</taxon>
        <taxon>Pseudomonadota</taxon>
        <taxon>Gammaproteobacteria</taxon>
        <taxon>Vibrionales</taxon>
        <taxon>Vibrionaceae</taxon>
        <taxon>Enterovibrio</taxon>
    </lineage>
</organism>
<dbReference type="Gene3D" id="1.10.10.60">
    <property type="entry name" value="Homeodomain-like"/>
    <property type="match status" value="2"/>
</dbReference>
<evidence type="ECO:0000256" key="3">
    <source>
        <dbReference type="ARBA" id="ARBA00023163"/>
    </source>
</evidence>
<dbReference type="SMART" id="SM00342">
    <property type="entry name" value="HTH_ARAC"/>
    <property type="match status" value="1"/>
</dbReference>
<reference evidence="5" key="1">
    <citation type="submission" date="2021-12" db="EMBL/GenBank/DDBJ databases">
        <title>Enterovibrio ZSDZ35 sp. nov. and Enterovibrio ZSDZ42 sp. nov., isolated from coastal seawater in Qingdao.</title>
        <authorList>
            <person name="Zhang P."/>
        </authorList>
    </citation>
    <scope>NUCLEOTIDE SEQUENCE</scope>
    <source>
        <strain evidence="5">ZSDZ35</strain>
    </source>
</reference>